<evidence type="ECO:0000256" key="8">
    <source>
        <dbReference type="ARBA" id="ARBA00023136"/>
    </source>
</evidence>
<evidence type="ECO:0000256" key="2">
    <source>
        <dbReference type="ARBA" id="ARBA00009634"/>
    </source>
</evidence>
<evidence type="ECO:0000256" key="10">
    <source>
        <dbReference type="ARBA" id="ARBA00023180"/>
    </source>
</evidence>
<dbReference type="PRINTS" id="PR01537">
    <property type="entry name" value="INTRLKN1R1F"/>
</dbReference>
<dbReference type="InterPro" id="IPR032675">
    <property type="entry name" value="LRR_dom_sf"/>
</dbReference>
<dbReference type="PANTHER" id="PTHR24365">
    <property type="entry name" value="TOLL-LIKE RECEPTOR"/>
    <property type="match status" value="1"/>
</dbReference>
<evidence type="ECO:0000256" key="12">
    <source>
        <dbReference type="SAM" id="Phobius"/>
    </source>
</evidence>
<keyword evidence="5" id="KW-0732">Signal</keyword>
<dbReference type="Gene3D" id="3.40.50.10140">
    <property type="entry name" value="Toll/interleukin-1 receptor homology (TIR) domain"/>
    <property type="match status" value="1"/>
</dbReference>
<keyword evidence="3" id="KW-0433">Leucine-rich repeat</keyword>
<dbReference type="InterPro" id="IPR003591">
    <property type="entry name" value="Leu-rich_rpt_typical-subtyp"/>
</dbReference>
<evidence type="ECO:0000256" key="9">
    <source>
        <dbReference type="ARBA" id="ARBA00023170"/>
    </source>
</evidence>
<proteinExistence type="evidence at transcript level"/>
<dbReference type="Pfam" id="PF01582">
    <property type="entry name" value="TIR"/>
    <property type="match status" value="1"/>
</dbReference>
<evidence type="ECO:0000256" key="6">
    <source>
        <dbReference type="ARBA" id="ARBA00022737"/>
    </source>
</evidence>
<name>A0A7G8ZA11_LITLI</name>
<dbReference type="GO" id="GO:0038023">
    <property type="term" value="F:signaling receptor activity"/>
    <property type="evidence" value="ECO:0007669"/>
    <property type="project" value="TreeGrafter"/>
</dbReference>
<comment type="similarity">
    <text evidence="2">Belongs to the Toll-like receptor family.</text>
</comment>
<evidence type="ECO:0000256" key="1">
    <source>
        <dbReference type="ARBA" id="ARBA00004167"/>
    </source>
</evidence>
<accession>A0A7G8ZA11</accession>
<keyword evidence="8 12" id="KW-0472">Membrane</keyword>
<dbReference type="InterPro" id="IPR001611">
    <property type="entry name" value="Leu-rich_rpt"/>
</dbReference>
<protein>
    <submittedName>
        <fullName evidence="14">Toll-like receptor 15</fullName>
    </submittedName>
</protein>
<dbReference type="Gene3D" id="3.80.10.10">
    <property type="entry name" value="Ribonuclease Inhibitor"/>
    <property type="match status" value="3"/>
</dbReference>
<dbReference type="SUPFAM" id="SSF52058">
    <property type="entry name" value="L domain-like"/>
    <property type="match status" value="2"/>
</dbReference>
<evidence type="ECO:0000259" key="13">
    <source>
        <dbReference type="PROSITE" id="PS50104"/>
    </source>
</evidence>
<dbReference type="GO" id="GO:0005886">
    <property type="term" value="C:plasma membrane"/>
    <property type="evidence" value="ECO:0007669"/>
    <property type="project" value="TreeGrafter"/>
</dbReference>
<dbReference type="EMBL" id="MT683589">
    <property type="protein sequence ID" value="QNL15320.1"/>
    <property type="molecule type" value="mRNA"/>
</dbReference>
<dbReference type="PROSITE" id="PS50104">
    <property type="entry name" value="TIR"/>
    <property type="match status" value="1"/>
</dbReference>
<evidence type="ECO:0000256" key="11">
    <source>
        <dbReference type="SAM" id="MobiDB-lite"/>
    </source>
</evidence>
<dbReference type="InterPro" id="IPR000157">
    <property type="entry name" value="TIR_dom"/>
</dbReference>
<sequence>MTAKRTPITYVVMQLVKCICFGTSFVTVSAYRVQQHDNEHPSLKSIQNSLTYPDTASKIVSGTSPLFDSVSRRHDRSATLLPVFTRDASEPYNPSQERHNPLKPDMLTDWNDKNVFVPGTMGRDSSAAGKTVSQKDHDELVSRDSQLPQENIEFRIPDEPMRQRETGVPVKTATYSFTEGPVKPTADYTRRGYPCIEDKCTCFGVTANCSHKYGTLTVVPKLPKQIKYLIFSFNNLTTIDVDTFKNVPELTHIDLRYNGLKQIGRRTFDSLTKLTILRLDHNELKYSDLIPVFSAVALRVLMLGNMNLGPPPANYFSRTPLPPLEFIDLTGSHITHLNLSVFAPLRSLHRLRAADSHVVSLSKDYVSQLQRLDLQNNALFKLPQTCRNGSSLFPNLQRLTLIQNQISDISGYICLPRLTYLDLSVNPFSIFSTNMFNEVRFPKLESLYLALNPYVKTIEKFAFRSPTLKLLSLMYCSISFDAQFIDPESFAGIPGLATLQVSHSLGAGIPTSKFNQLFGFLTSLQTLYMGNFELRSIHKETFSSLTQLRRLYLYRNKISEIPDGAFDSLSNLNTLALGYNQIQTIRESAFSLATLQRLVHVDFSKNPFSCDCDNLWFQQWFLSSPHLFYGWETNYACGNIPDKTLHSFVLDKQACYLRLEQYKIIITCVTVFIIILFMISVVFQYRWHIRLMLAFRGHSEIMRRRLQEEDFVHDIFVSCAEEDEHWVLGHLLPELEGRQGYRLCFHKRDFRLGKTILNNIVDCVTASKKFMMVFSKHFAQSRWCQFELDLCLGHVMDNEDALIVTCLGEVASRDATSTMVAVMKTTTYIQWEERLDERASFWQRLNLSLHEIIPRTP</sequence>
<dbReference type="GO" id="GO:0007165">
    <property type="term" value="P:signal transduction"/>
    <property type="evidence" value="ECO:0007669"/>
    <property type="project" value="InterPro"/>
</dbReference>
<feature type="domain" description="TIR" evidence="13">
    <location>
        <begin position="711"/>
        <end position="849"/>
    </location>
</feature>
<evidence type="ECO:0000313" key="14">
    <source>
        <dbReference type="EMBL" id="QNL15320.1"/>
    </source>
</evidence>
<dbReference type="SUPFAM" id="SSF52200">
    <property type="entry name" value="Toll/Interleukin receptor TIR domain"/>
    <property type="match status" value="1"/>
</dbReference>
<keyword evidence="9 14" id="KW-0675">Receptor</keyword>
<dbReference type="PROSITE" id="PS51450">
    <property type="entry name" value="LRR"/>
    <property type="match status" value="3"/>
</dbReference>
<dbReference type="SMART" id="SM00255">
    <property type="entry name" value="TIR"/>
    <property type="match status" value="1"/>
</dbReference>
<dbReference type="PANTHER" id="PTHR24365:SF541">
    <property type="entry name" value="PROTEIN TOLL-RELATED"/>
    <property type="match status" value="1"/>
</dbReference>
<gene>
    <name evidence="14" type="primary">TLR15</name>
</gene>
<feature type="transmembrane region" description="Helical" evidence="12">
    <location>
        <begin position="662"/>
        <end position="683"/>
    </location>
</feature>
<dbReference type="SMART" id="SM00369">
    <property type="entry name" value="LRR_TYP"/>
    <property type="match status" value="10"/>
</dbReference>
<organism evidence="14">
    <name type="scientific">Littorina littorea</name>
    <name type="common">Common periwinkle</name>
    <dbReference type="NCBI Taxonomy" id="31216"/>
    <lineage>
        <taxon>Eukaryota</taxon>
        <taxon>Metazoa</taxon>
        <taxon>Spiralia</taxon>
        <taxon>Lophotrochozoa</taxon>
        <taxon>Mollusca</taxon>
        <taxon>Gastropoda</taxon>
        <taxon>Caenogastropoda</taxon>
        <taxon>Littorinimorpha</taxon>
        <taxon>Littorinoidea</taxon>
        <taxon>Littorinidae</taxon>
        <taxon>Littorina</taxon>
    </lineage>
</organism>
<keyword evidence="4 12" id="KW-0812">Transmembrane</keyword>
<evidence type="ECO:0000256" key="5">
    <source>
        <dbReference type="ARBA" id="ARBA00022729"/>
    </source>
</evidence>
<evidence type="ECO:0000256" key="4">
    <source>
        <dbReference type="ARBA" id="ARBA00022692"/>
    </source>
</evidence>
<reference evidence="14" key="1">
    <citation type="journal article" date="2020" name="Fish Shellfish">
        <title>Toll-like signaling pathway in the transcriptome of Littorina littorea.</title>
        <authorList>
            <person name="Gorbushin A.M."/>
        </authorList>
    </citation>
    <scope>NUCLEOTIDE SEQUENCE</scope>
    <source>
        <tissue evidence="14">Kidney</tissue>
    </source>
</reference>
<evidence type="ECO:0000256" key="7">
    <source>
        <dbReference type="ARBA" id="ARBA00022989"/>
    </source>
</evidence>
<keyword evidence="6" id="KW-0677">Repeat</keyword>
<dbReference type="Pfam" id="PF13855">
    <property type="entry name" value="LRR_8"/>
    <property type="match status" value="3"/>
</dbReference>
<feature type="region of interest" description="Disordered" evidence="11">
    <location>
        <begin position="87"/>
        <end position="109"/>
    </location>
</feature>
<comment type="subcellular location">
    <subcellularLocation>
        <location evidence="1">Membrane</location>
        <topology evidence="1">Single-pass membrane protein</topology>
    </subcellularLocation>
</comment>
<dbReference type="InterPro" id="IPR035897">
    <property type="entry name" value="Toll_tir_struct_dom_sf"/>
</dbReference>
<keyword evidence="10" id="KW-0325">Glycoprotein</keyword>
<keyword evidence="7 12" id="KW-1133">Transmembrane helix</keyword>
<evidence type="ECO:0000256" key="3">
    <source>
        <dbReference type="ARBA" id="ARBA00022614"/>
    </source>
</evidence>
<dbReference type="AlphaFoldDB" id="A0A7G8ZA11"/>